<keyword evidence="3" id="KW-1185">Reference proteome</keyword>
<proteinExistence type="predicted"/>
<protein>
    <submittedName>
        <fullName evidence="2">YybS family protein</fullName>
    </submittedName>
</protein>
<dbReference type="EMBL" id="JAEOAH010000041">
    <property type="protein sequence ID" value="MBK3496802.1"/>
    <property type="molecule type" value="Genomic_DNA"/>
</dbReference>
<keyword evidence="1" id="KW-0812">Transmembrane</keyword>
<organism evidence="2 3">
    <name type="scientific">Viridibacillus soli</name>
    <dbReference type="NCBI Taxonomy" id="2798301"/>
    <lineage>
        <taxon>Bacteria</taxon>
        <taxon>Bacillati</taxon>
        <taxon>Bacillota</taxon>
        <taxon>Bacilli</taxon>
        <taxon>Bacillales</taxon>
        <taxon>Caryophanaceae</taxon>
        <taxon>Viridibacillus</taxon>
    </lineage>
</organism>
<dbReference type="PANTHER" id="PTHR41324">
    <property type="entry name" value="MEMBRANE PROTEIN-RELATED"/>
    <property type="match status" value="1"/>
</dbReference>
<dbReference type="RefSeq" id="WP_200750169.1">
    <property type="nucleotide sequence ID" value="NZ_JAEOAH010000041.1"/>
</dbReference>
<reference evidence="2 3" key="1">
    <citation type="submission" date="2020-12" db="EMBL/GenBank/DDBJ databases">
        <title>YIM B01967 draft genome.</title>
        <authorList>
            <person name="Yan X."/>
        </authorList>
    </citation>
    <scope>NUCLEOTIDE SEQUENCE [LARGE SCALE GENOMIC DNA]</scope>
    <source>
        <strain evidence="2 3">YIM B01967</strain>
    </source>
</reference>
<dbReference type="PANTHER" id="PTHR41324:SF1">
    <property type="entry name" value="DUF2232 DOMAIN-CONTAINING PROTEIN"/>
    <property type="match status" value="1"/>
</dbReference>
<keyword evidence="1" id="KW-1133">Transmembrane helix</keyword>
<comment type="caution">
    <text evidence="2">The sequence shown here is derived from an EMBL/GenBank/DDBJ whole genome shotgun (WGS) entry which is preliminary data.</text>
</comment>
<keyword evidence="1" id="KW-0472">Membrane</keyword>
<dbReference type="Pfam" id="PF09991">
    <property type="entry name" value="DUF2232"/>
    <property type="match status" value="1"/>
</dbReference>
<evidence type="ECO:0000313" key="2">
    <source>
        <dbReference type="EMBL" id="MBK3496802.1"/>
    </source>
</evidence>
<gene>
    <name evidence="2" type="ORF">JFL43_18440</name>
</gene>
<feature type="transmembrane region" description="Helical" evidence="1">
    <location>
        <begin position="60"/>
        <end position="88"/>
    </location>
</feature>
<sequence length="313" mass="35124">MPKNRTQRLTQGAMMVALFTVLSAIVSYVPVLSVITIWFIPLPIAWYSAMYDRKASSLVAIVSIVLTILISGILALPLAVVFCLAGFIIGDAIRTKKSKVFLLMSTGVTVLISTAFMYVISVKFFKIDFLKELMTGVRKSYEKSNELAESITGKAPFTAEQLENMFNLMDMAMPTLITMSVFILTFLLITVNLPLLKRLGITVPKFASFRDLKLPRSVLWYYMLVLIVTLFIKPESGTFIYIAFLNISFILNMLLLLQGISFIQYYMHQQGWPKWTVVVGTILALPLQSFVTLLGIVDLGFNIRALVTGMPRK</sequence>
<feature type="transmembrane region" description="Helical" evidence="1">
    <location>
        <begin position="238"/>
        <end position="263"/>
    </location>
</feature>
<accession>A0ABS1HBL9</accession>
<name>A0ABS1HBL9_9BACL</name>
<feature type="transmembrane region" description="Helical" evidence="1">
    <location>
        <begin position="100"/>
        <end position="120"/>
    </location>
</feature>
<feature type="transmembrane region" description="Helical" evidence="1">
    <location>
        <begin position="12"/>
        <end position="40"/>
    </location>
</feature>
<dbReference type="Proteomes" id="UP000618943">
    <property type="component" value="Unassembled WGS sequence"/>
</dbReference>
<feature type="transmembrane region" description="Helical" evidence="1">
    <location>
        <begin position="275"/>
        <end position="297"/>
    </location>
</feature>
<feature type="transmembrane region" description="Helical" evidence="1">
    <location>
        <begin position="171"/>
        <end position="193"/>
    </location>
</feature>
<feature type="transmembrane region" description="Helical" evidence="1">
    <location>
        <begin position="214"/>
        <end position="232"/>
    </location>
</feature>
<evidence type="ECO:0000313" key="3">
    <source>
        <dbReference type="Proteomes" id="UP000618943"/>
    </source>
</evidence>
<dbReference type="InterPro" id="IPR018710">
    <property type="entry name" value="DUF2232"/>
</dbReference>
<evidence type="ECO:0000256" key="1">
    <source>
        <dbReference type="SAM" id="Phobius"/>
    </source>
</evidence>